<dbReference type="EMBL" id="KI396637">
    <property type="protein sequence ID" value="ERM96997.1"/>
    <property type="molecule type" value="Genomic_DNA"/>
</dbReference>
<keyword evidence="5" id="KW-1185">Reference proteome</keyword>
<sequence length="325" mass="35872">MESFLMLLLFSVIISFSSAQSQNISLGSSLSATPNSRGLSYWLSPSGNFAFGFYPLKDPQQFLVGIWMPKTPEKVLVWCANRDGPPFSVGSFITLSMNGGHILNDSQAQLEPILLNSVPAFSASMLDEGNFVLYNSASRVIWEIFDSPTDTILSGQTLSTILSSSVSETNHSTGKYQLIMQIDGNLVLYYLADGAKTIPTLAEAYWSMETYGKGIGATLNLAQDAHLYLLDSNGSNIKNITNSQDRSSNYRARLEPGGNFQLFLQNLEGNGSSIVWSAPNEPCDVYGLRGTLNGCYTNLLMSPWFRTYRPKWEFSGLSKELHWRG</sequence>
<feature type="domain" description="Bulb-type lectin" evidence="3">
    <location>
        <begin position="149"/>
        <end position="275"/>
    </location>
</feature>
<evidence type="ECO:0000313" key="4">
    <source>
        <dbReference type="EMBL" id="ERM96997.1"/>
    </source>
</evidence>
<dbReference type="OMA" id="CISFRES"/>
<gene>
    <name evidence="4" type="ORF">AMTR_s00074p00192300</name>
</gene>
<dbReference type="PROSITE" id="PS50927">
    <property type="entry name" value="BULB_LECTIN"/>
    <property type="match status" value="2"/>
</dbReference>
<dbReference type="Proteomes" id="UP000017836">
    <property type="component" value="Unassembled WGS sequence"/>
</dbReference>
<dbReference type="PANTHER" id="PTHR47976:SF27">
    <property type="entry name" value="RECEPTOR-LIKE SERINE_THREONINE-PROTEIN KINASE"/>
    <property type="match status" value="1"/>
</dbReference>
<dbReference type="SUPFAM" id="SSF51110">
    <property type="entry name" value="alpha-D-mannose-specific plant lectins"/>
    <property type="match status" value="2"/>
</dbReference>
<dbReference type="InterPro" id="IPR051343">
    <property type="entry name" value="G-type_lectin_kinases/EP1-like"/>
</dbReference>
<evidence type="ECO:0000256" key="1">
    <source>
        <dbReference type="ARBA" id="ARBA00022729"/>
    </source>
</evidence>
<reference evidence="5" key="1">
    <citation type="journal article" date="2013" name="Science">
        <title>The Amborella genome and the evolution of flowering plants.</title>
        <authorList>
            <consortium name="Amborella Genome Project"/>
        </authorList>
    </citation>
    <scope>NUCLEOTIDE SEQUENCE [LARGE SCALE GENOMIC DNA]</scope>
</reference>
<dbReference type="AlphaFoldDB" id="W1NM97"/>
<name>W1NM97_AMBTC</name>
<dbReference type="Gene3D" id="2.90.10.10">
    <property type="entry name" value="Bulb-type lectin domain"/>
    <property type="match status" value="2"/>
</dbReference>
<keyword evidence="1 2" id="KW-0732">Signal</keyword>
<evidence type="ECO:0000256" key="2">
    <source>
        <dbReference type="SAM" id="SignalP"/>
    </source>
</evidence>
<dbReference type="eggNOG" id="ENOG502QT6D">
    <property type="taxonomic scope" value="Eukaryota"/>
</dbReference>
<dbReference type="Pfam" id="PF01453">
    <property type="entry name" value="B_lectin"/>
    <property type="match status" value="1"/>
</dbReference>
<dbReference type="FunFam" id="2.90.10.10:FF:000026">
    <property type="entry name" value="Serine/threonine-protein kinase"/>
    <property type="match status" value="1"/>
</dbReference>
<proteinExistence type="predicted"/>
<dbReference type="PANTHER" id="PTHR47976">
    <property type="entry name" value="G-TYPE LECTIN S-RECEPTOR-LIKE SERINE/THREONINE-PROTEIN KINASE SD2-5"/>
    <property type="match status" value="1"/>
</dbReference>
<evidence type="ECO:0000259" key="3">
    <source>
        <dbReference type="PROSITE" id="PS50927"/>
    </source>
</evidence>
<dbReference type="SMART" id="SM00108">
    <property type="entry name" value="B_lectin"/>
    <property type="match status" value="2"/>
</dbReference>
<dbReference type="HOGENOM" id="CLU_000288_116_6_1"/>
<dbReference type="InterPro" id="IPR036426">
    <property type="entry name" value="Bulb-type_lectin_dom_sf"/>
</dbReference>
<feature type="domain" description="Bulb-type lectin" evidence="3">
    <location>
        <begin position="15"/>
        <end position="146"/>
    </location>
</feature>
<organism evidence="4 5">
    <name type="scientific">Amborella trichopoda</name>
    <dbReference type="NCBI Taxonomy" id="13333"/>
    <lineage>
        <taxon>Eukaryota</taxon>
        <taxon>Viridiplantae</taxon>
        <taxon>Streptophyta</taxon>
        <taxon>Embryophyta</taxon>
        <taxon>Tracheophyta</taxon>
        <taxon>Spermatophyta</taxon>
        <taxon>Magnoliopsida</taxon>
        <taxon>Amborellales</taxon>
        <taxon>Amborellaceae</taxon>
        <taxon>Amborella</taxon>
    </lineage>
</organism>
<evidence type="ECO:0000313" key="5">
    <source>
        <dbReference type="Proteomes" id="UP000017836"/>
    </source>
</evidence>
<feature type="signal peptide" evidence="2">
    <location>
        <begin position="1"/>
        <end position="19"/>
    </location>
</feature>
<accession>W1NM97</accession>
<dbReference type="Gramene" id="ERM96997">
    <property type="protein sequence ID" value="ERM96997"/>
    <property type="gene ID" value="AMTR_s00074p00192300"/>
</dbReference>
<protein>
    <recommendedName>
        <fullName evidence="3">Bulb-type lectin domain-containing protein</fullName>
    </recommendedName>
</protein>
<dbReference type="InterPro" id="IPR001480">
    <property type="entry name" value="Bulb-type_lectin_dom"/>
</dbReference>
<feature type="chain" id="PRO_5004806693" description="Bulb-type lectin domain-containing protein" evidence="2">
    <location>
        <begin position="20"/>
        <end position="325"/>
    </location>
</feature>